<name>A0A6B2LGD1_9EUKA</name>
<keyword evidence="1 2" id="KW-0694">RNA-binding</keyword>
<proteinExistence type="predicted"/>
<dbReference type="InterPro" id="IPR012677">
    <property type="entry name" value="Nucleotide-bd_a/b_plait_sf"/>
</dbReference>
<dbReference type="PROSITE" id="PS50102">
    <property type="entry name" value="RRM"/>
    <property type="match status" value="2"/>
</dbReference>
<dbReference type="Pfam" id="PF00076">
    <property type="entry name" value="RRM_1"/>
    <property type="match status" value="2"/>
</dbReference>
<feature type="domain" description="RRM" evidence="3">
    <location>
        <begin position="127"/>
        <end position="201"/>
    </location>
</feature>
<dbReference type="AlphaFoldDB" id="A0A6B2LGD1"/>
<dbReference type="InterPro" id="IPR035979">
    <property type="entry name" value="RBD_domain_sf"/>
</dbReference>
<accession>A0A6B2LGD1</accession>
<dbReference type="SUPFAM" id="SSF54928">
    <property type="entry name" value="RNA-binding domain, RBD"/>
    <property type="match status" value="1"/>
</dbReference>
<reference evidence="4" key="1">
    <citation type="journal article" date="2020" name="J. Eukaryot. Microbiol.">
        <title>De novo Sequencing, Assembly and Annotation of the Transcriptome for the Free-Living Testate Amoeba Arcella intermedia.</title>
        <authorList>
            <person name="Ribeiro G.M."/>
            <person name="Porfirio-Sousa A.L."/>
            <person name="Maurer-Alcala X.X."/>
            <person name="Katz L.A."/>
            <person name="Lahr D.J.G."/>
        </authorList>
    </citation>
    <scope>NUCLEOTIDE SEQUENCE</scope>
</reference>
<dbReference type="CDD" id="cd12247">
    <property type="entry name" value="RRM2_U1A_like"/>
    <property type="match status" value="1"/>
</dbReference>
<dbReference type="CDD" id="cd12246">
    <property type="entry name" value="RRM1_U1A_like"/>
    <property type="match status" value="1"/>
</dbReference>
<evidence type="ECO:0000256" key="1">
    <source>
        <dbReference type="ARBA" id="ARBA00022884"/>
    </source>
</evidence>
<evidence type="ECO:0000313" key="4">
    <source>
        <dbReference type="EMBL" id="NDV36132.1"/>
    </source>
</evidence>
<dbReference type="SMART" id="SM00360">
    <property type="entry name" value="RRM"/>
    <property type="match status" value="2"/>
</dbReference>
<dbReference type="PANTHER" id="PTHR10501">
    <property type="entry name" value="U1 SMALL NUCLEAR RIBONUCLEOPROTEIN A/U2 SMALL NUCLEAR RIBONUCLEOPROTEIN B"/>
    <property type="match status" value="1"/>
</dbReference>
<sequence>MFSQFGPILDIVALKTQKGRGQAFIVFRDTITASNAMRELQDFVFFDKPLNIHYAKTTSDIVAKMEGTFQSKEKRAQEALEAEEKKRKAIGNLEEEPNAKRVAGKLPQGQSQPDVDEMALRQIPPNKTLFVQNLPLECTDNMLAALFRKYPGFVEVRIPPGQKGVAFVDYVNEIQAGVAMGQLQGLRIANDHPMIISFQKLRTE</sequence>
<evidence type="ECO:0000256" key="2">
    <source>
        <dbReference type="PROSITE-ProRule" id="PRU00176"/>
    </source>
</evidence>
<organism evidence="4">
    <name type="scientific">Arcella intermedia</name>
    <dbReference type="NCBI Taxonomy" id="1963864"/>
    <lineage>
        <taxon>Eukaryota</taxon>
        <taxon>Amoebozoa</taxon>
        <taxon>Tubulinea</taxon>
        <taxon>Elardia</taxon>
        <taxon>Arcellinida</taxon>
        <taxon>Sphaerothecina</taxon>
        <taxon>Arcellidae</taxon>
        <taxon>Arcella</taxon>
    </lineage>
</organism>
<protein>
    <recommendedName>
        <fullName evidence="3">RRM domain-containing protein</fullName>
    </recommendedName>
</protein>
<dbReference type="Gene3D" id="3.30.70.330">
    <property type="match status" value="2"/>
</dbReference>
<dbReference type="GO" id="GO:0003723">
    <property type="term" value="F:RNA binding"/>
    <property type="evidence" value="ECO:0007669"/>
    <property type="project" value="UniProtKB-UniRule"/>
</dbReference>
<evidence type="ECO:0000259" key="3">
    <source>
        <dbReference type="PROSITE" id="PS50102"/>
    </source>
</evidence>
<dbReference type="EMBL" id="GIBP01007163">
    <property type="protein sequence ID" value="NDV36132.1"/>
    <property type="molecule type" value="Transcribed_RNA"/>
</dbReference>
<dbReference type="InterPro" id="IPR000504">
    <property type="entry name" value="RRM_dom"/>
</dbReference>
<dbReference type="FunFam" id="3.30.70.330:FF:000029">
    <property type="entry name" value="U2 small nuclear ribonucleoprotein B"/>
    <property type="match status" value="1"/>
</dbReference>
<feature type="domain" description="RRM" evidence="3">
    <location>
        <begin position="1"/>
        <end position="57"/>
    </location>
</feature>